<evidence type="ECO:0000313" key="5">
    <source>
        <dbReference type="EMBL" id="NYE45714.1"/>
    </source>
</evidence>
<dbReference type="AlphaFoldDB" id="A0A852TUB4"/>
<evidence type="ECO:0000256" key="2">
    <source>
        <dbReference type="ARBA" id="ARBA00022679"/>
    </source>
</evidence>
<dbReference type="Pfam" id="PF01596">
    <property type="entry name" value="Methyltransf_3"/>
    <property type="match status" value="1"/>
</dbReference>
<proteinExistence type="predicted"/>
<evidence type="ECO:0000256" key="4">
    <source>
        <dbReference type="SAM" id="MobiDB-lite"/>
    </source>
</evidence>
<protein>
    <submittedName>
        <fullName evidence="5">Putative O-methyltransferase YrrM</fullName>
    </submittedName>
</protein>
<dbReference type="Proteomes" id="UP000589036">
    <property type="component" value="Unassembled WGS sequence"/>
</dbReference>
<dbReference type="CDD" id="cd02440">
    <property type="entry name" value="AdoMet_MTases"/>
    <property type="match status" value="1"/>
</dbReference>
<comment type="caution">
    <text evidence="5">The sequence shown here is derived from an EMBL/GenBank/DDBJ whole genome shotgun (WGS) entry which is preliminary data.</text>
</comment>
<keyword evidence="1 5" id="KW-0489">Methyltransferase</keyword>
<reference evidence="5 6" key="1">
    <citation type="submission" date="2020-07" db="EMBL/GenBank/DDBJ databases">
        <title>Sequencing the genomes of 1000 actinobacteria strains.</title>
        <authorList>
            <person name="Klenk H.-P."/>
        </authorList>
    </citation>
    <scope>NUCLEOTIDE SEQUENCE [LARGE SCALE GENOMIC DNA]</scope>
    <source>
        <strain evidence="5 6">CXB654</strain>
    </source>
</reference>
<evidence type="ECO:0000313" key="6">
    <source>
        <dbReference type="Proteomes" id="UP000589036"/>
    </source>
</evidence>
<name>A0A852TUB4_9ACTN</name>
<dbReference type="RefSeq" id="WP_179641884.1">
    <property type="nucleotide sequence ID" value="NZ_BAAAYY010000002.1"/>
</dbReference>
<dbReference type="InterPro" id="IPR002935">
    <property type="entry name" value="SAM_O-MeTrfase"/>
</dbReference>
<dbReference type="GO" id="GO:0032259">
    <property type="term" value="P:methylation"/>
    <property type="evidence" value="ECO:0007669"/>
    <property type="project" value="UniProtKB-KW"/>
</dbReference>
<dbReference type="GO" id="GO:0008757">
    <property type="term" value="F:S-adenosylmethionine-dependent methyltransferase activity"/>
    <property type="evidence" value="ECO:0007669"/>
    <property type="project" value="TreeGrafter"/>
</dbReference>
<feature type="region of interest" description="Disordered" evidence="4">
    <location>
        <begin position="1"/>
        <end position="30"/>
    </location>
</feature>
<organism evidence="5 6">
    <name type="scientific">Spinactinospora alkalitolerans</name>
    <dbReference type="NCBI Taxonomy" id="687207"/>
    <lineage>
        <taxon>Bacteria</taxon>
        <taxon>Bacillati</taxon>
        <taxon>Actinomycetota</taxon>
        <taxon>Actinomycetes</taxon>
        <taxon>Streptosporangiales</taxon>
        <taxon>Nocardiopsidaceae</taxon>
        <taxon>Spinactinospora</taxon>
    </lineage>
</organism>
<dbReference type="Gene3D" id="3.40.50.150">
    <property type="entry name" value="Vaccinia Virus protein VP39"/>
    <property type="match status" value="1"/>
</dbReference>
<dbReference type="InterPro" id="IPR050362">
    <property type="entry name" value="Cation-dep_OMT"/>
</dbReference>
<keyword evidence="2 5" id="KW-0808">Transferase</keyword>
<dbReference type="InterPro" id="IPR029063">
    <property type="entry name" value="SAM-dependent_MTases_sf"/>
</dbReference>
<keyword evidence="6" id="KW-1185">Reference proteome</keyword>
<accession>A0A852TUB4</accession>
<sequence length="260" mass="28373">MPENRWSRRCHSRKPRAAQHAGPGGTGSGPRTFCGEYLQIRHTRGEAVIASRDDTLAYIEQYITEDDTLTSARELGHRADTHPVSAASGAALRFLATAIDARAVVEVGTGCGSSGIWLLRGMRVGAILTSVDIEPEYQEFARDAYQQAGFAANRARLIHGRALEVLPRLTDAAYDMVFIDAVKTEYPDYLHESLRLLRRGGVVVFNNALDASHMTDGPLRVSDPDTAAIREVGRLVREDERLVPLLLPVGDGLLAAIRTG</sequence>
<dbReference type="SUPFAM" id="SSF53335">
    <property type="entry name" value="S-adenosyl-L-methionine-dependent methyltransferases"/>
    <property type="match status" value="1"/>
</dbReference>
<dbReference type="PROSITE" id="PS51682">
    <property type="entry name" value="SAM_OMT_I"/>
    <property type="match status" value="1"/>
</dbReference>
<evidence type="ECO:0000256" key="3">
    <source>
        <dbReference type="ARBA" id="ARBA00022691"/>
    </source>
</evidence>
<dbReference type="GO" id="GO:0008171">
    <property type="term" value="F:O-methyltransferase activity"/>
    <property type="evidence" value="ECO:0007669"/>
    <property type="project" value="InterPro"/>
</dbReference>
<dbReference type="PANTHER" id="PTHR10509">
    <property type="entry name" value="O-METHYLTRANSFERASE-RELATED"/>
    <property type="match status" value="1"/>
</dbReference>
<evidence type="ECO:0000256" key="1">
    <source>
        <dbReference type="ARBA" id="ARBA00022603"/>
    </source>
</evidence>
<gene>
    <name evidence="5" type="ORF">HDA32_000834</name>
</gene>
<feature type="compositionally biased region" description="Basic residues" evidence="4">
    <location>
        <begin position="7"/>
        <end position="17"/>
    </location>
</feature>
<dbReference type="PANTHER" id="PTHR10509:SF85">
    <property type="entry name" value="O-METHYLTRANSFERASE RV1220C-RELATED"/>
    <property type="match status" value="1"/>
</dbReference>
<dbReference type="EMBL" id="JACCCC010000001">
    <property type="protein sequence ID" value="NYE45714.1"/>
    <property type="molecule type" value="Genomic_DNA"/>
</dbReference>
<keyword evidence="3" id="KW-0949">S-adenosyl-L-methionine</keyword>